<dbReference type="EMBL" id="LCWV01000031">
    <property type="protein sequence ID" value="PWI65619.1"/>
    <property type="molecule type" value="Genomic_DNA"/>
</dbReference>
<proteinExistence type="predicted"/>
<accession>A0A179GIY1</accession>
<evidence type="ECO:0000313" key="2">
    <source>
        <dbReference type="EMBL" id="PWI65619.1"/>
    </source>
</evidence>
<reference evidence="1 3" key="3">
    <citation type="submission" date="2016-01" db="EMBL/GenBank/DDBJ databases">
        <title>Biosynthesis of antibiotic leucinostatins and their inhibition on Phytophthora in bio-control Purpureocillium lilacinum.</title>
        <authorList>
            <person name="Wang G."/>
            <person name="Liu Z."/>
            <person name="Lin R."/>
            <person name="Li E."/>
            <person name="Mao Z."/>
            <person name="Ling J."/>
            <person name="Yin W."/>
            <person name="Xie B."/>
        </authorList>
    </citation>
    <scope>NUCLEOTIDE SEQUENCE [LARGE SCALE GENOMIC DNA]</scope>
    <source>
        <strain evidence="1">PLBJ-1</strain>
    </source>
</reference>
<gene>
    <name evidence="2" type="ORF">PCL_06824</name>
    <name evidence="1" type="ORF">VFPBJ_08244</name>
</gene>
<evidence type="ECO:0000313" key="1">
    <source>
        <dbReference type="EMBL" id="OAQ77772.1"/>
    </source>
</evidence>
<evidence type="ECO:0000313" key="3">
    <source>
        <dbReference type="Proteomes" id="UP000078240"/>
    </source>
</evidence>
<sequence>MAIVTAATGASRRGRGRAWEASRLLDGRRFGVAVANGHGHAAGQQQGVWWSGRRDGTGQAQVKTGQDRTGQRGVGGVGWLGVESDVAGWLAAGWLAGLVEVAAAGVSRDKRPMLLARHDTMFTRVASWGQRRRRRRRR</sequence>
<name>A0A179GIY1_PURLI</name>
<organism evidence="1 3">
    <name type="scientific">Purpureocillium lilacinum</name>
    <name type="common">Paecilomyces lilacinus</name>
    <dbReference type="NCBI Taxonomy" id="33203"/>
    <lineage>
        <taxon>Eukaryota</taxon>
        <taxon>Fungi</taxon>
        <taxon>Dikarya</taxon>
        <taxon>Ascomycota</taxon>
        <taxon>Pezizomycotina</taxon>
        <taxon>Sordariomycetes</taxon>
        <taxon>Hypocreomycetidae</taxon>
        <taxon>Hypocreales</taxon>
        <taxon>Ophiocordycipitaceae</taxon>
        <taxon>Purpureocillium</taxon>
    </lineage>
</organism>
<dbReference type="Proteomes" id="UP000245956">
    <property type="component" value="Unassembled WGS sequence"/>
</dbReference>
<dbReference type="EMBL" id="LSBH01000006">
    <property type="protein sequence ID" value="OAQ77772.1"/>
    <property type="molecule type" value="Genomic_DNA"/>
</dbReference>
<comment type="caution">
    <text evidence="1">The sequence shown here is derived from an EMBL/GenBank/DDBJ whole genome shotgun (WGS) entry which is preliminary data.</text>
</comment>
<protein>
    <submittedName>
        <fullName evidence="1">Uncharacterized protein</fullName>
    </submittedName>
</protein>
<evidence type="ECO:0000313" key="4">
    <source>
        <dbReference type="Proteomes" id="UP000245956"/>
    </source>
</evidence>
<reference evidence="2" key="1">
    <citation type="submission" date="2015-05" db="EMBL/GenBank/DDBJ databases">
        <authorList>
            <person name="Wang D.B."/>
            <person name="Wang M."/>
        </authorList>
    </citation>
    <scope>NUCLEOTIDE SEQUENCE</scope>
    <source>
        <strain evidence="2">36-1</strain>
    </source>
</reference>
<dbReference type="Proteomes" id="UP000078240">
    <property type="component" value="Unassembled WGS sequence"/>
</dbReference>
<reference evidence="2 4" key="2">
    <citation type="journal article" date="2016" name="Front. Microbiol.">
        <title>Genome and transcriptome sequences reveal the specific parasitism of the nematophagous Purpureocillium lilacinum 36-1.</title>
        <authorList>
            <person name="Xie J."/>
            <person name="Li S."/>
            <person name="Mo C."/>
            <person name="Xiao X."/>
            <person name="Peng D."/>
            <person name="Wang G."/>
            <person name="Xiao Y."/>
        </authorList>
    </citation>
    <scope>NUCLEOTIDE SEQUENCE [LARGE SCALE GENOMIC DNA]</scope>
    <source>
        <strain evidence="2 4">36-1</strain>
    </source>
</reference>
<dbReference type="AlphaFoldDB" id="A0A179GIY1"/>